<dbReference type="Pfam" id="PF10092">
    <property type="entry name" value="DUF2330"/>
    <property type="match status" value="1"/>
</dbReference>
<sequence>MTPRTSKLFRTSVAAAAILAHAATAPAHAFCGFYVAQADAKLFNQSSKVVLARDGQQTAITMASDFEGDVKEFAVVVPVPTFIERKQIGVVEPKTIDHLDKYTAPRLVEYHDADPCAPVVVAARAMPAAPMMAGAVQEMARRDYGVTIEASYDVAEYDVLILSAQESDGLTRWLTDNDYRIPQGAEAVLGSYIKQGMRFFVAKVNVERMNSLGTGQLRPLQVRYQSAKFMVPLRLGTVNAKGPQDLIILALTRSGRIEAANYRTVKIPSDIDVPLYVKNEFGPFYKALFERAVARENMQAVFVEYAWDLAWCDPCAADPMSNKELVELGARWIGGDGDVAFRANRRGGGSDAYVTRLHVRYDAKSFPEDIVFVETKDRANFQGRYVQHHPWRGEATCEAAKAYRDGLTARFAKEADNVASLTGWSRGDIVERMARSGETLAK</sequence>
<comment type="caution">
    <text evidence="2">The sequence shown here is derived from an EMBL/GenBank/DDBJ whole genome shotgun (WGS) entry which is preliminary data.</text>
</comment>
<protein>
    <submittedName>
        <fullName evidence="2">DUF2330 domain-containing protein</fullName>
    </submittedName>
</protein>
<evidence type="ECO:0000313" key="3">
    <source>
        <dbReference type="Proteomes" id="UP000886476"/>
    </source>
</evidence>
<dbReference type="RefSeq" id="WP_172110511.1">
    <property type="nucleotide sequence ID" value="NZ_JABFDN010000002.1"/>
</dbReference>
<feature type="chain" id="PRO_5045461322" evidence="1">
    <location>
        <begin position="30"/>
        <end position="442"/>
    </location>
</feature>
<keyword evidence="3" id="KW-1185">Reference proteome</keyword>
<accession>A0ABX2CDX8</accession>
<proteinExistence type="predicted"/>
<gene>
    <name evidence="2" type="ORF">HL667_10810</name>
</gene>
<dbReference type="InterPro" id="IPR019283">
    <property type="entry name" value="DUF2330"/>
</dbReference>
<keyword evidence="1" id="KW-0732">Signal</keyword>
<name>A0ABX2CDX8_9BRAD</name>
<evidence type="ECO:0000313" key="2">
    <source>
        <dbReference type="EMBL" id="NPU65484.1"/>
    </source>
</evidence>
<evidence type="ECO:0000256" key="1">
    <source>
        <dbReference type="SAM" id="SignalP"/>
    </source>
</evidence>
<feature type="signal peptide" evidence="1">
    <location>
        <begin position="1"/>
        <end position="29"/>
    </location>
</feature>
<organism evidence="2 3">
    <name type="scientific">Bradyrhizobium aeschynomenes</name>
    <dbReference type="NCBI Taxonomy" id="2734909"/>
    <lineage>
        <taxon>Bacteria</taxon>
        <taxon>Pseudomonadati</taxon>
        <taxon>Pseudomonadota</taxon>
        <taxon>Alphaproteobacteria</taxon>
        <taxon>Hyphomicrobiales</taxon>
        <taxon>Nitrobacteraceae</taxon>
        <taxon>Bradyrhizobium</taxon>
    </lineage>
</organism>
<dbReference type="EMBL" id="JABFDN010000002">
    <property type="protein sequence ID" value="NPU65484.1"/>
    <property type="molecule type" value="Genomic_DNA"/>
</dbReference>
<reference evidence="2" key="1">
    <citation type="submission" date="2020-05" db="EMBL/GenBank/DDBJ databases">
        <title>Nod-independent and nitrogen-fixing Bradyrhizobium aeschynomene sp. nov. isolated from nodules of Aeschynomene indica.</title>
        <authorList>
            <person name="Zhang Z."/>
        </authorList>
    </citation>
    <scope>NUCLEOTIDE SEQUENCE</scope>
    <source>
        <strain evidence="2">83012</strain>
    </source>
</reference>
<dbReference type="Proteomes" id="UP000886476">
    <property type="component" value="Unassembled WGS sequence"/>
</dbReference>